<feature type="transmembrane region" description="Helical" evidence="5">
    <location>
        <begin position="444"/>
        <end position="466"/>
    </location>
</feature>
<gene>
    <name evidence="6" type="ORF">B4U80_14052</name>
</gene>
<proteinExistence type="predicted"/>
<dbReference type="InterPro" id="IPR011701">
    <property type="entry name" value="MFS"/>
</dbReference>
<dbReference type="InterPro" id="IPR036259">
    <property type="entry name" value="MFS_trans_sf"/>
</dbReference>
<feature type="transmembrane region" description="Helical" evidence="5">
    <location>
        <begin position="134"/>
        <end position="152"/>
    </location>
</feature>
<dbReference type="STRING" id="299467.A0A443S426"/>
<name>A0A443S426_9ACAR</name>
<evidence type="ECO:0000256" key="2">
    <source>
        <dbReference type="ARBA" id="ARBA00022989"/>
    </source>
</evidence>
<dbReference type="GO" id="GO:0022857">
    <property type="term" value="F:transmembrane transporter activity"/>
    <property type="evidence" value="ECO:0007669"/>
    <property type="project" value="InterPro"/>
</dbReference>
<dbReference type="Gene3D" id="1.20.1250.20">
    <property type="entry name" value="MFS general substrate transporter like domains"/>
    <property type="match status" value="2"/>
</dbReference>
<keyword evidence="6" id="KW-0762">Sugar transport</keyword>
<evidence type="ECO:0000256" key="1">
    <source>
        <dbReference type="ARBA" id="ARBA00022692"/>
    </source>
</evidence>
<dbReference type="SUPFAM" id="SSF103473">
    <property type="entry name" value="MFS general substrate transporter"/>
    <property type="match status" value="1"/>
</dbReference>
<sequence>MNRKKLTKTSPTKKTIKISSSVPIDVYANANITINLYSCDKNIFKSHEVHERDKHERDRMYELSKTWKLIATGLLILCNFCYMLLISSFRSTLIDFKETTNTTLFMMSFSFTFRYVGCCTGAALTYALPAKLNLTVVHSFMLTILGILAIIIGQLTKLWSIFLVNFLMGLTSGAHDVLSPAQIFQLWGDKGAPFMQATVFTWNIASVCSPLIFVPFLSSTRTHEEPTNHMKTANFTYSQNEIESFRESRIWIPLSIVGSMLVMMGIMLLLTPIYAYFKSENEARNGRNGECELNAETELSSNTARKSNWEWYKVYILALCSILVATYFLIQSTVLNFWFPFVVNCDLQFSKTEAAFMSSVLYVSFAVSSFSGIFISKKVQPIRVILSLFSMIAVANIIHLFFASSSLVMLWIGALLEFSGFGCFYTSLLNYVQLKVGLTRKMCSALVVFRYLFAAVGYDALIGNYIETMPLVLVYNNIACLTFFSFVLIAIRKLNTINTRINQEHEIKLKDQSINLTNVHDS</sequence>
<comment type="caution">
    <text evidence="6">The sequence shown here is derived from an EMBL/GenBank/DDBJ whole genome shotgun (WGS) entry which is preliminary data.</text>
</comment>
<keyword evidence="2 5" id="KW-1133">Transmembrane helix</keyword>
<dbReference type="AlphaFoldDB" id="A0A443S426"/>
<dbReference type="Pfam" id="PF07690">
    <property type="entry name" value="MFS_1"/>
    <property type="match status" value="1"/>
</dbReference>
<evidence type="ECO:0000313" key="6">
    <source>
        <dbReference type="EMBL" id="RWS22245.1"/>
    </source>
</evidence>
<feature type="transmembrane region" description="Helical" evidence="5">
    <location>
        <begin position="250"/>
        <end position="277"/>
    </location>
</feature>
<reference evidence="6 7" key="1">
    <citation type="journal article" date="2018" name="Gigascience">
        <title>Genomes of trombidid mites reveal novel predicted allergens and laterally-transferred genes associated with secondary metabolism.</title>
        <authorList>
            <person name="Dong X."/>
            <person name="Chaisiri K."/>
            <person name="Xia D."/>
            <person name="Armstrong S.D."/>
            <person name="Fang Y."/>
            <person name="Donnelly M.J."/>
            <person name="Kadowaki T."/>
            <person name="McGarry J.W."/>
            <person name="Darby A.C."/>
            <person name="Makepeace B.L."/>
        </authorList>
    </citation>
    <scope>NUCLEOTIDE SEQUENCE [LARGE SCALE GENOMIC DNA]</scope>
    <source>
        <strain evidence="6">UoL-UT</strain>
    </source>
</reference>
<feature type="transmembrane region" description="Helical" evidence="5">
    <location>
        <begin position="382"/>
        <end position="402"/>
    </location>
</feature>
<dbReference type="OrthoDB" id="6365769at2759"/>
<evidence type="ECO:0000256" key="4">
    <source>
        <dbReference type="ARBA" id="ARBA00040840"/>
    </source>
</evidence>
<dbReference type="PANTHER" id="PTHR23121">
    <property type="entry name" value="SODIUM-DEPENDENT GLUCOSE TRANSPORTER 1"/>
    <property type="match status" value="1"/>
</dbReference>
<feature type="transmembrane region" description="Helical" evidence="5">
    <location>
        <begin position="408"/>
        <end position="432"/>
    </location>
</feature>
<dbReference type="Proteomes" id="UP000288716">
    <property type="component" value="Unassembled WGS sequence"/>
</dbReference>
<evidence type="ECO:0000313" key="7">
    <source>
        <dbReference type="Proteomes" id="UP000288716"/>
    </source>
</evidence>
<keyword evidence="1 5" id="KW-0812">Transmembrane</keyword>
<keyword evidence="6" id="KW-0813">Transport</keyword>
<protein>
    <recommendedName>
        <fullName evidence="4">Major facilitator superfamily domain-containing protein 4A</fullName>
    </recommendedName>
</protein>
<evidence type="ECO:0000256" key="3">
    <source>
        <dbReference type="ARBA" id="ARBA00023136"/>
    </source>
</evidence>
<evidence type="ECO:0000256" key="5">
    <source>
        <dbReference type="SAM" id="Phobius"/>
    </source>
</evidence>
<accession>A0A443S426</accession>
<feature type="transmembrane region" description="Helical" evidence="5">
    <location>
        <begin position="472"/>
        <end position="491"/>
    </location>
</feature>
<feature type="transmembrane region" description="Helical" evidence="5">
    <location>
        <begin position="67"/>
        <end position="85"/>
    </location>
</feature>
<dbReference type="PANTHER" id="PTHR23121:SF10">
    <property type="entry name" value="MAJOR FACILITATOR SUPERFAMILY DOMAIN-CONTAINING PROTEIN 4A"/>
    <property type="match status" value="1"/>
</dbReference>
<feature type="transmembrane region" description="Helical" evidence="5">
    <location>
        <begin position="105"/>
        <end position="127"/>
    </location>
</feature>
<keyword evidence="3 5" id="KW-0472">Membrane</keyword>
<dbReference type="EMBL" id="NCKV01009356">
    <property type="protein sequence ID" value="RWS22245.1"/>
    <property type="molecule type" value="Genomic_DNA"/>
</dbReference>
<feature type="transmembrane region" description="Helical" evidence="5">
    <location>
        <begin position="354"/>
        <end position="375"/>
    </location>
</feature>
<keyword evidence="7" id="KW-1185">Reference proteome</keyword>
<organism evidence="6 7">
    <name type="scientific">Leptotrombidium deliense</name>
    <dbReference type="NCBI Taxonomy" id="299467"/>
    <lineage>
        <taxon>Eukaryota</taxon>
        <taxon>Metazoa</taxon>
        <taxon>Ecdysozoa</taxon>
        <taxon>Arthropoda</taxon>
        <taxon>Chelicerata</taxon>
        <taxon>Arachnida</taxon>
        <taxon>Acari</taxon>
        <taxon>Acariformes</taxon>
        <taxon>Trombidiformes</taxon>
        <taxon>Prostigmata</taxon>
        <taxon>Anystina</taxon>
        <taxon>Parasitengona</taxon>
        <taxon>Trombiculoidea</taxon>
        <taxon>Trombiculidae</taxon>
        <taxon>Leptotrombidium</taxon>
    </lineage>
</organism>
<feature type="transmembrane region" description="Helical" evidence="5">
    <location>
        <begin position="314"/>
        <end position="334"/>
    </location>
</feature>
<dbReference type="VEuPathDB" id="VectorBase:LDEU009795"/>